<evidence type="ECO:0000313" key="2">
    <source>
        <dbReference type="Proteomes" id="UP000030750"/>
    </source>
</evidence>
<evidence type="ECO:0000313" key="1">
    <source>
        <dbReference type="EMBL" id="CDJ54203.1"/>
    </source>
</evidence>
<accession>U6LY60</accession>
<name>U6LY60_9EIME</name>
<keyword evidence="2" id="KW-1185">Reference proteome</keyword>
<proteinExistence type="predicted"/>
<dbReference type="Proteomes" id="UP000030750">
    <property type="component" value="Unassembled WGS sequence"/>
</dbReference>
<dbReference type="AlphaFoldDB" id="U6LY60"/>
<protein>
    <submittedName>
        <fullName evidence="1">Uncharacterized protein</fullName>
    </submittedName>
</protein>
<gene>
    <name evidence="1" type="ORF">EBH_0084610</name>
</gene>
<dbReference type="VEuPathDB" id="ToxoDB:EBH_0084610"/>
<dbReference type="EMBL" id="HG714141">
    <property type="protein sequence ID" value="CDJ54203.1"/>
    <property type="molecule type" value="Genomic_DNA"/>
</dbReference>
<sequence length="205" mass="22528">MAEHCTLIEYGGGHLQAALLGVLMVHGMLLGSSRITAGCRYKLSPEMRGLACYYVVFVDGGSFSRVCILEHGTLMARLRASANMYRDRDVLSDDIRCGPDDVMRDSQRRCSLWRVFMHVLFECVGGSTIAPIAYEGGYLRTTLRGVLMVHDLLRSSWCITGEGGACYSVSLYTCSVPTEALVSTGWRALADSTPSIYSISRTCEE</sequence>
<reference evidence="1" key="1">
    <citation type="submission" date="2013-10" db="EMBL/GenBank/DDBJ databases">
        <title>Genomic analysis of the causative agents of coccidiosis in chickens.</title>
        <authorList>
            <person name="Reid A.J."/>
            <person name="Blake D."/>
            <person name="Billington K."/>
            <person name="Browne H."/>
            <person name="Dunn M."/>
            <person name="Hung S."/>
            <person name="Kawahara F."/>
            <person name="Miranda-Saavedra D."/>
            <person name="Mourier T."/>
            <person name="Nagra H."/>
            <person name="Otto T.D."/>
            <person name="Rawlings N."/>
            <person name="Sanchez A."/>
            <person name="Sanders M."/>
            <person name="Subramaniam C."/>
            <person name="Tay Y."/>
            <person name="Dear P."/>
            <person name="Doerig C."/>
            <person name="Gruber A."/>
            <person name="Parkinson J."/>
            <person name="Shirley M."/>
            <person name="Wan K.L."/>
            <person name="Berriman M."/>
            <person name="Tomley F."/>
            <person name="Pain A."/>
        </authorList>
    </citation>
    <scope>NUCLEOTIDE SEQUENCE [LARGE SCALE GENOMIC DNA]</scope>
    <source>
        <strain evidence="1">Houghton</strain>
    </source>
</reference>
<organism evidence="1 2">
    <name type="scientific">Eimeria brunetti</name>
    <dbReference type="NCBI Taxonomy" id="51314"/>
    <lineage>
        <taxon>Eukaryota</taxon>
        <taxon>Sar</taxon>
        <taxon>Alveolata</taxon>
        <taxon>Apicomplexa</taxon>
        <taxon>Conoidasida</taxon>
        <taxon>Coccidia</taxon>
        <taxon>Eucoccidiorida</taxon>
        <taxon>Eimeriorina</taxon>
        <taxon>Eimeriidae</taxon>
        <taxon>Eimeria</taxon>
    </lineage>
</organism>
<reference evidence="1" key="2">
    <citation type="submission" date="2013-10" db="EMBL/GenBank/DDBJ databases">
        <authorList>
            <person name="Aslett M."/>
        </authorList>
    </citation>
    <scope>NUCLEOTIDE SEQUENCE [LARGE SCALE GENOMIC DNA]</scope>
    <source>
        <strain evidence="1">Houghton</strain>
    </source>
</reference>